<evidence type="ECO:0000313" key="2">
    <source>
        <dbReference type="EMBL" id="MBW0474964.1"/>
    </source>
</evidence>
<sequence length="164" mass="18496">MNSRISRSFYGLFGGYPGISEDEREIIGEFGDKEGEDSGENEVEDALENTPEVPQSSNLAFPSQTLVSETEPSLLKTMEQITQFMGQLTQAITCKENFKAPAFKTPSMNETDSFDDAQDHKFRRFIQSCQLKFHNNSKELFSETKKVLSSTSFLMGRAGKWIEP</sequence>
<reference evidence="2" key="1">
    <citation type="submission" date="2021-03" db="EMBL/GenBank/DDBJ databases">
        <title>Draft genome sequence of rust myrtle Austropuccinia psidii MF-1, a brazilian biotype.</title>
        <authorList>
            <person name="Quecine M.C."/>
            <person name="Pachon D.M.R."/>
            <person name="Bonatelli M.L."/>
            <person name="Correr F.H."/>
            <person name="Franceschini L.M."/>
            <person name="Leite T.F."/>
            <person name="Margarido G.R.A."/>
            <person name="Almeida C.A."/>
            <person name="Ferrarezi J.A."/>
            <person name="Labate C.A."/>
        </authorList>
    </citation>
    <scope>NUCLEOTIDE SEQUENCE</scope>
    <source>
        <strain evidence="2">MF-1</strain>
    </source>
</reference>
<gene>
    <name evidence="2" type="ORF">O181_014679</name>
</gene>
<name>A0A9Q3C0J1_9BASI</name>
<proteinExistence type="predicted"/>
<organism evidence="2 3">
    <name type="scientific">Austropuccinia psidii MF-1</name>
    <dbReference type="NCBI Taxonomy" id="1389203"/>
    <lineage>
        <taxon>Eukaryota</taxon>
        <taxon>Fungi</taxon>
        <taxon>Dikarya</taxon>
        <taxon>Basidiomycota</taxon>
        <taxon>Pucciniomycotina</taxon>
        <taxon>Pucciniomycetes</taxon>
        <taxon>Pucciniales</taxon>
        <taxon>Sphaerophragmiaceae</taxon>
        <taxon>Austropuccinia</taxon>
    </lineage>
</organism>
<keyword evidence="3" id="KW-1185">Reference proteome</keyword>
<dbReference type="Proteomes" id="UP000765509">
    <property type="component" value="Unassembled WGS sequence"/>
</dbReference>
<protein>
    <submittedName>
        <fullName evidence="2">Uncharacterized protein</fullName>
    </submittedName>
</protein>
<comment type="caution">
    <text evidence="2">The sequence shown here is derived from an EMBL/GenBank/DDBJ whole genome shotgun (WGS) entry which is preliminary data.</text>
</comment>
<feature type="region of interest" description="Disordered" evidence="1">
    <location>
        <begin position="28"/>
        <end position="59"/>
    </location>
</feature>
<evidence type="ECO:0000256" key="1">
    <source>
        <dbReference type="SAM" id="MobiDB-lite"/>
    </source>
</evidence>
<dbReference type="AlphaFoldDB" id="A0A9Q3C0J1"/>
<accession>A0A9Q3C0J1</accession>
<dbReference type="EMBL" id="AVOT02003937">
    <property type="protein sequence ID" value="MBW0474964.1"/>
    <property type="molecule type" value="Genomic_DNA"/>
</dbReference>
<evidence type="ECO:0000313" key="3">
    <source>
        <dbReference type="Proteomes" id="UP000765509"/>
    </source>
</evidence>
<feature type="compositionally biased region" description="Acidic residues" evidence="1">
    <location>
        <begin position="34"/>
        <end position="47"/>
    </location>
</feature>